<dbReference type="InterPro" id="IPR036735">
    <property type="entry name" value="NGN_dom_sf"/>
</dbReference>
<sequence length="188" mass="21230">MSSELKWYVVRVVSGQEKKAKAYLETEIQRHKLEDFVAEVLIPSEKVYEMRNGKKRVRERNHFPGYVIVSADLSHGEALHIVTSTPGVIGFLGDSAGANSVPVPLREAEINRILGIGQESEEVEEENPREDVVFLVNEPVTVMDGPFSGFTGVVEEVYDERKKLKVMVKIFGRNTPVELNYIQVEKQD</sequence>
<keyword evidence="2 5" id="KW-0889">Transcription antitermination</keyword>
<evidence type="ECO:0000313" key="11">
    <source>
        <dbReference type="Proteomes" id="UP001354989"/>
    </source>
</evidence>
<dbReference type="PANTHER" id="PTHR30265">
    <property type="entry name" value="RHO-INTERACTING TRANSCRIPTION TERMINATION FACTOR NUSG"/>
    <property type="match status" value="1"/>
</dbReference>
<dbReference type="InterPro" id="IPR008991">
    <property type="entry name" value="Translation_prot_SH3-like_sf"/>
</dbReference>
<gene>
    <name evidence="5 10" type="primary">nusG</name>
    <name evidence="10" type="ORF">PEPS_23710</name>
</gene>
<evidence type="ECO:0000259" key="8">
    <source>
        <dbReference type="SMART" id="SM00738"/>
    </source>
</evidence>
<dbReference type="InterPro" id="IPR043425">
    <property type="entry name" value="NusG-like"/>
</dbReference>
<evidence type="ECO:0000256" key="2">
    <source>
        <dbReference type="ARBA" id="ARBA00022814"/>
    </source>
</evidence>
<proteinExistence type="inferred from homology"/>
<dbReference type="RefSeq" id="WP_332921329.1">
    <property type="nucleotide sequence ID" value="NZ_AP025292.1"/>
</dbReference>
<dbReference type="PROSITE" id="PS01014">
    <property type="entry name" value="NUSG"/>
    <property type="match status" value="1"/>
</dbReference>
<dbReference type="InterPro" id="IPR014722">
    <property type="entry name" value="Rib_uL2_dom2"/>
</dbReference>
<dbReference type="CDD" id="cd09891">
    <property type="entry name" value="NGN_Bact_1"/>
    <property type="match status" value="1"/>
</dbReference>
<dbReference type="PRINTS" id="PR00338">
    <property type="entry name" value="NUSGTNSCPFCT"/>
</dbReference>
<dbReference type="SMART" id="SM00738">
    <property type="entry name" value="NGN"/>
    <property type="match status" value="1"/>
</dbReference>
<evidence type="ECO:0000256" key="4">
    <source>
        <dbReference type="ARBA" id="ARBA00023163"/>
    </source>
</evidence>
<dbReference type="NCBIfam" id="TIGR00922">
    <property type="entry name" value="nusG"/>
    <property type="match status" value="1"/>
</dbReference>
<dbReference type="Pfam" id="PF02357">
    <property type="entry name" value="NusG"/>
    <property type="match status" value="1"/>
</dbReference>
<dbReference type="Proteomes" id="UP001354989">
    <property type="component" value="Chromosome"/>
</dbReference>
<dbReference type="SUPFAM" id="SSF50104">
    <property type="entry name" value="Translation proteins SH3-like domain"/>
    <property type="match status" value="1"/>
</dbReference>
<dbReference type="Pfam" id="PF00467">
    <property type="entry name" value="KOW"/>
    <property type="match status" value="1"/>
</dbReference>
<dbReference type="CDD" id="cd06091">
    <property type="entry name" value="KOW_NusG"/>
    <property type="match status" value="1"/>
</dbReference>
<dbReference type="InterPro" id="IPR015869">
    <property type="entry name" value="Transcrpt_antiterm_NusG_bac_CS"/>
</dbReference>
<dbReference type="InterPro" id="IPR005824">
    <property type="entry name" value="KOW"/>
</dbReference>
<keyword evidence="4 5" id="KW-0804">Transcription</keyword>
<dbReference type="HAMAP" id="MF_00948">
    <property type="entry name" value="NusG"/>
    <property type="match status" value="1"/>
</dbReference>
<evidence type="ECO:0000259" key="9">
    <source>
        <dbReference type="SMART" id="SM00739"/>
    </source>
</evidence>
<feature type="domain" description="KOW" evidence="9">
    <location>
        <begin position="133"/>
        <end position="160"/>
    </location>
</feature>
<keyword evidence="1 5" id="KW-0806">Transcription termination</keyword>
<accession>A0ABN6LA43</accession>
<dbReference type="Gene3D" id="3.30.70.940">
    <property type="entry name" value="NusG, N-terminal domain"/>
    <property type="match status" value="1"/>
</dbReference>
<comment type="function">
    <text evidence="5 7">Participates in transcription elongation, termination and antitermination.</text>
</comment>
<reference evidence="10 11" key="1">
    <citation type="submission" date="2021-12" db="EMBL/GenBank/DDBJ databases">
        <title>Genome sequencing of bacteria with rrn-lacking chromosome and rrn-plasmid.</title>
        <authorList>
            <person name="Anda M."/>
            <person name="Iwasaki W."/>
        </authorList>
    </citation>
    <scope>NUCLEOTIDE SEQUENCE [LARGE SCALE GENOMIC DNA]</scope>
    <source>
        <strain evidence="10 11">NBRC 101262</strain>
    </source>
</reference>
<evidence type="ECO:0000256" key="7">
    <source>
        <dbReference type="RuleBase" id="RU000538"/>
    </source>
</evidence>
<evidence type="ECO:0000313" key="10">
    <source>
        <dbReference type="EMBL" id="BDD00091.1"/>
    </source>
</evidence>
<protein>
    <recommendedName>
        <fullName evidence="5 6">Transcription termination/antitermination protein NusG</fullName>
    </recommendedName>
</protein>
<feature type="domain" description="NusG-like N-terminal" evidence="8">
    <location>
        <begin position="4"/>
        <end position="117"/>
    </location>
</feature>
<dbReference type="PANTHER" id="PTHR30265:SF2">
    <property type="entry name" value="TRANSCRIPTION TERMINATION_ANTITERMINATION PROTEIN NUSG"/>
    <property type="match status" value="1"/>
</dbReference>
<comment type="similarity">
    <text evidence="5 7">Belongs to the NusG family.</text>
</comment>
<evidence type="ECO:0000256" key="3">
    <source>
        <dbReference type="ARBA" id="ARBA00023015"/>
    </source>
</evidence>
<dbReference type="Gene3D" id="2.30.30.30">
    <property type="match status" value="1"/>
</dbReference>
<keyword evidence="3 5" id="KW-0805">Transcription regulation</keyword>
<evidence type="ECO:0000256" key="6">
    <source>
        <dbReference type="NCBIfam" id="TIGR00922"/>
    </source>
</evidence>
<dbReference type="InterPro" id="IPR006645">
    <property type="entry name" value="NGN-like_dom"/>
</dbReference>
<dbReference type="SUPFAM" id="SSF82679">
    <property type="entry name" value="N-utilization substance G protein NusG, N-terminal domain"/>
    <property type="match status" value="1"/>
</dbReference>
<dbReference type="SMART" id="SM00739">
    <property type="entry name" value="KOW"/>
    <property type="match status" value="1"/>
</dbReference>
<dbReference type="EMBL" id="AP025292">
    <property type="protein sequence ID" value="BDD00091.1"/>
    <property type="molecule type" value="Genomic_DNA"/>
</dbReference>
<evidence type="ECO:0000256" key="1">
    <source>
        <dbReference type="ARBA" id="ARBA00022472"/>
    </source>
</evidence>
<evidence type="ECO:0000256" key="5">
    <source>
        <dbReference type="HAMAP-Rule" id="MF_00948"/>
    </source>
</evidence>
<keyword evidence="11" id="KW-1185">Reference proteome</keyword>
<name>A0ABN6LA43_9BACT</name>
<dbReference type="InterPro" id="IPR047050">
    <property type="entry name" value="NGN"/>
</dbReference>
<organism evidence="10 11">
    <name type="scientific">Persicobacter psychrovividus</name>
    <dbReference type="NCBI Taxonomy" id="387638"/>
    <lineage>
        <taxon>Bacteria</taxon>
        <taxon>Pseudomonadati</taxon>
        <taxon>Bacteroidota</taxon>
        <taxon>Cytophagia</taxon>
        <taxon>Cytophagales</taxon>
        <taxon>Persicobacteraceae</taxon>
        <taxon>Persicobacter</taxon>
    </lineage>
</organism>
<dbReference type="InterPro" id="IPR001062">
    <property type="entry name" value="Transcrpt_antiterm_NusG"/>
</dbReference>